<comment type="subcellular location">
    <subcellularLocation>
        <location evidence="1">Endoplasmic reticulum</location>
    </subcellularLocation>
</comment>
<evidence type="ECO:0000313" key="17">
    <source>
        <dbReference type="Proteomes" id="UP000887566"/>
    </source>
</evidence>
<evidence type="ECO:0000256" key="15">
    <source>
        <dbReference type="ARBA" id="ARBA00047273"/>
    </source>
</evidence>
<keyword evidence="10" id="KW-1015">Disulfide bond</keyword>
<evidence type="ECO:0000256" key="10">
    <source>
        <dbReference type="ARBA" id="ARBA00023157"/>
    </source>
</evidence>
<dbReference type="Gene3D" id="3.40.50.11340">
    <property type="match status" value="1"/>
</dbReference>
<evidence type="ECO:0000256" key="14">
    <source>
        <dbReference type="ARBA" id="ARBA00033080"/>
    </source>
</evidence>
<comment type="catalytic activity">
    <reaction evidence="16">
        <text>L-seryl-[protein] + GDP-beta-L-fucose = 3-O-(alpha-L-fucosyl)-L-seryl-[protein] + GDP + H(+)</text>
        <dbReference type="Rhea" id="RHEA:63644"/>
        <dbReference type="Rhea" id="RHEA-COMP:9863"/>
        <dbReference type="Rhea" id="RHEA-COMP:17914"/>
        <dbReference type="ChEBI" id="CHEBI:15378"/>
        <dbReference type="ChEBI" id="CHEBI:29999"/>
        <dbReference type="ChEBI" id="CHEBI:57273"/>
        <dbReference type="ChEBI" id="CHEBI:58189"/>
        <dbReference type="ChEBI" id="CHEBI:189632"/>
        <dbReference type="EC" id="2.4.1.221"/>
    </reaction>
    <physiologicalReaction direction="left-to-right" evidence="16">
        <dbReference type="Rhea" id="RHEA:63645"/>
    </physiologicalReaction>
</comment>
<keyword evidence="7" id="KW-0808">Transferase</keyword>
<dbReference type="GO" id="GO:0046922">
    <property type="term" value="F:peptide-O-fucosyltransferase activity"/>
    <property type="evidence" value="ECO:0007669"/>
    <property type="project" value="UniProtKB-EC"/>
</dbReference>
<evidence type="ECO:0000256" key="6">
    <source>
        <dbReference type="ARBA" id="ARBA00022676"/>
    </source>
</evidence>
<dbReference type="Proteomes" id="UP000887566">
    <property type="component" value="Unplaced"/>
</dbReference>
<keyword evidence="13" id="KW-0119">Carbohydrate metabolism</keyword>
<keyword evidence="8" id="KW-0256">Endoplasmic reticulum</keyword>
<dbReference type="InterPro" id="IPR039922">
    <property type="entry name" value="POFUT1"/>
</dbReference>
<keyword evidence="6" id="KW-0328">Glycosyltransferase</keyword>
<name>A0A914XC40_9BILA</name>
<keyword evidence="11" id="KW-0325">Glycoprotein</keyword>
<evidence type="ECO:0000256" key="8">
    <source>
        <dbReference type="ARBA" id="ARBA00022824"/>
    </source>
</evidence>
<dbReference type="GO" id="GO:0008593">
    <property type="term" value="P:regulation of Notch signaling pathway"/>
    <property type="evidence" value="ECO:0007669"/>
    <property type="project" value="TreeGrafter"/>
</dbReference>
<comment type="catalytic activity">
    <reaction evidence="15">
        <text>L-threonyl-[protein] + GDP-beta-L-fucose = 3-O-(alpha-L-fucosyl)-L-threonyl-[protein] + GDP + H(+)</text>
        <dbReference type="Rhea" id="RHEA:70491"/>
        <dbReference type="Rhea" id="RHEA-COMP:11060"/>
        <dbReference type="Rhea" id="RHEA-COMP:17915"/>
        <dbReference type="ChEBI" id="CHEBI:15378"/>
        <dbReference type="ChEBI" id="CHEBI:30013"/>
        <dbReference type="ChEBI" id="CHEBI:57273"/>
        <dbReference type="ChEBI" id="CHEBI:58189"/>
        <dbReference type="ChEBI" id="CHEBI:189631"/>
        <dbReference type="EC" id="2.4.1.221"/>
    </reaction>
    <physiologicalReaction direction="left-to-right" evidence="15">
        <dbReference type="Rhea" id="RHEA:70492"/>
    </physiologicalReaction>
</comment>
<sequence>MGRFGNQAEHFLGGLAFAKQLNRTLILPPWRTYKNVEFDEWFIPSAMEKYHRVILAKDFMAHLAETVWPQEKRFGFCYQMYNQPIACEVKDGNPFKNFWDELNVDFSKIVGHSLNYQEPQTWIDTYDPENYPVIALKGAPASFPMRSEHIPLQQFLHFSEGIQEEATDILMRHFGSTETDYVAVHLRNGIDWQRACEHVSESGPAQPFMASYQCLPSPLKRSMCLPSMEQVLELTKTIMRQENVHKLLIATDQYSYVDHFKEILGKDVQVVHPDPWLPVVDQYLLAHSRHFIGNCVSSFSSFVWRHRKSHNLGPSSHFGI</sequence>
<dbReference type="PANTHER" id="PTHR21420">
    <property type="entry name" value="GDP-FUCOSE PROTEIN O-FUCOSYLTRANSFERASE 1"/>
    <property type="match status" value="1"/>
</dbReference>
<evidence type="ECO:0000256" key="13">
    <source>
        <dbReference type="ARBA" id="ARBA00023277"/>
    </source>
</evidence>
<dbReference type="AlphaFoldDB" id="A0A914XC40"/>
<reference evidence="18" key="1">
    <citation type="submission" date="2022-11" db="UniProtKB">
        <authorList>
            <consortium name="WormBaseParasite"/>
        </authorList>
    </citation>
    <scope>IDENTIFICATION</scope>
</reference>
<evidence type="ECO:0000313" key="18">
    <source>
        <dbReference type="WBParaSite" id="PSAMB.scaffold697size43574.g8116.t1"/>
    </source>
</evidence>
<dbReference type="GO" id="GO:0007219">
    <property type="term" value="P:Notch signaling pathway"/>
    <property type="evidence" value="ECO:0007669"/>
    <property type="project" value="UniProtKB-KW"/>
</dbReference>
<comment type="pathway">
    <text evidence="2">Protein modification; protein glycosylation.</text>
</comment>
<accession>A0A914XC40</accession>
<protein>
    <recommendedName>
        <fullName evidence="5">GDP-fucose protein O-fucosyltransferase 1</fullName>
        <ecNumber evidence="4">2.4.1.221</ecNumber>
    </recommendedName>
    <alternativeName>
        <fullName evidence="14">Peptide-O-fucosyltransferase 1</fullName>
    </alternativeName>
</protein>
<evidence type="ECO:0000256" key="5">
    <source>
        <dbReference type="ARBA" id="ARBA00021745"/>
    </source>
</evidence>
<keyword evidence="9" id="KW-0914">Notch signaling pathway</keyword>
<evidence type="ECO:0000256" key="12">
    <source>
        <dbReference type="ARBA" id="ARBA00023253"/>
    </source>
</evidence>
<dbReference type="Gene3D" id="3.40.50.11350">
    <property type="match status" value="1"/>
</dbReference>
<keyword evidence="12" id="KW-0294">Fucose metabolism</keyword>
<keyword evidence="17" id="KW-1185">Reference proteome</keyword>
<dbReference type="GO" id="GO:0006004">
    <property type="term" value="P:fucose metabolic process"/>
    <property type="evidence" value="ECO:0007669"/>
    <property type="project" value="UniProtKB-KW"/>
</dbReference>
<dbReference type="EC" id="2.4.1.221" evidence="4"/>
<evidence type="ECO:0000256" key="4">
    <source>
        <dbReference type="ARBA" id="ARBA00012196"/>
    </source>
</evidence>
<dbReference type="InterPro" id="IPR019378">
    <property type="entry name" value="GDP-Fuc_O-FucTrfase"/>
</dbReference>
<dbReference type="CDD" id="cd11302">
    <property type="entry name" value="O-FucT-1"/>
    <property type="match status" value="1"/>
</dbReference>
<evidence type="ECO:0000256" key="1">
    <source>
        <dbReference type="ARBA" id="ARBA00004240"/>
    </source>
</evidence>
<dbReference type="WBParaSite" id="PSAMB.scaffold697size43574.g8116.t1">
    <property type="protein sequence ID" value="PSAMB.scaffold697size43574.g8116.t1"/>
    <property type="gene ID" value="PSAMB.scaffold697size43574.g8116"/>
</dbReference>
<evidence type="ECO:0000256" key="9">
    <source>
        <dbReference type="ARBA" id="ARBA00022976"/>
    </source>
</evidence>
<comment type="similarity">
    <text evidence="3">Belongs to the glycosyltransferase 65 family.</text>
</comment>
<evidence type="ECO:0000256" key="2">
    <source>
        <dbReference type="ARBA" id="ARBA00004922"/>
    </source>
</evidence>
<evidence type="ECO:0000256" key="3">
    <source>
        <dbReference type="ARBA" id="ARBA00010626"/>
    </source>
</evidence>
<evidence type="ECO:0000256" key="7">
    <source>
        <dbReference type="ARBA" id="ARBA00022679"/>
    </source>
</evidence>
<organism evidence="17 18">
    <name type="scientific">Plectus sambesii</name>
    <dbReference type="NCBI Taxonomy" id="2011161"/>
    <lineage>
        <taxon>Eukaryota</taxon>
        <taxon>Metazoa</taxon>
        <taxon>Ecdysozoa</taxon>
        <taxon>Nematoda</taxon>
        <taxon>Chromadorea</taxon>
        <taxon>Plectida</taxon>
        <taxon>Plectina</taxon>
        <taxon>Plectoidea</taxon>
        <taxon>Plectidae</taxon>
        <taxon>Plectus</taxon>
    </lineage>
</organism>
<dbReference type="PANTHER" id="PTHR21420:SF9">
    <property type="entry name" value="GDP-FUCOSE PROTEIN O-FUCOSYLTRANSFERASE 1"/>
    <property type="match status" value="1"/>
</dbReference>
<dbReference type="GO" id="GO:0005783">
    <property type="term" value="C:endoplasmic reticulum"/>
    <property type="evidence" value="ECO:0007669"/>
    <property type="project" value="UniProtKB-SubCell"/>
</dbReference>
<dbReference type="Pfam" id="PF10250">
    <property type="entry name" value="O-FucT"/>
    <property type="match status" value="1"/>
</dbReference>
<evidence type="ECO:0000256" key="16">
    <source>
        <dbReference type="ARBA" id="ARBA00048647"/>
    </source>
</evidence>
<evidence type="ECO:0000256" key="11">
    <source>
        <dbReference type="ARBA" id="ARBA00023180"/>
    </source>
</evidence>
<proteinExistence type="inferred from homology"/>